<evidence type="ECO:0000313" key="6">
    <source>
        <dbReference type="Proteomes" id="UP000335636"/>
    </source>
</evidence>
<evidence type="ECO:0000256" key="1">
    <source>
        <dbReference type="ARBA" id="ARBA00007980"/>
    </source>
</evidence>
<accession>A0A5E4C8G1</accession>
<dbReference type="PANTHER" id="PTHR12773:SF0">
    <property type="entry name" value="MULTIFUNCTIONAL METHYLTRANSFERASE SUBUNIT TRM112-LIKE PROTEIN"/>
    <property type="match status" value="1"/>
</dbReference>
<dbReference type="GO" id="GO:0070476">
    <property type="term" value="P:rRNA (guanine-N7)-methylation"/>
    <property type="evidence" value="ECO:0007669"/>
    <property type="project" value="TreeGrafter"/>
</dbReference>
<reference evidence="4" key="2">
    <citation type="submission" date="2020-08" db="EMBL/GenBank/DDBJ databases">
        <authorList>
            <person name="Shumante A."/>
            <person name="Zimin A.V."/>
            <person name="Puiu D."/>
            <person name="Salzberg S.L."/>
        </authorList>
    </citation>
    <scope>NUCLEOTIDE SEQUENCE</scope>
    <source>
        <strain evidence="4">WC2-LM</strain>
        <tissue evidence="4">Liver</tissue>
    </source>
</reference>
<dbReference type="Proteomes" id="UP000662637">
    <property type="component" value="Unassembled WGS sequence"/>
</dbReference>
<dbReference type="InterPro" id="IPR005651">
    <property type="entry name" value="Trm112-like"/>
</dbReference>
<evidence type="ECO:0000313" key="4">
    <source>
        <dbReference type="EMBL" id="KAF7480502.1"/>
    </source>
</evidence>
<proteinExistence type="inferred from homology"/>
<dbReference type="EMBL" id="CABDUW010001025">
    <property type="protein sequence ID" value="VTJ78006.1"/>
    <property type="molecule type" value="Genomic_DNA"/>
</dbReference>
<evidence type="ECO:0000313" key="5">
    <source>
        <dbReference type="EMBL" id="VTJ78006.1"/>
    </source>
</evidence>
<dbReference type="InterPro" id="IPR039127">
    <property type="entry name" value="Trm112"/>
</dbReference>
<sequence length="107" mass="12059">MKLFTYDLRSSHVPGVGPRVPATEVGVGINPDDTHVEWVVLLEASYALHLVEVPKELIEGYVKEETFLRKMYHLLLEVDVLEGTLQCLESGRVFPISRGIPNMLLNE</sequence>
<keyword evidence="6" id="KW-1185">Reference proteome</keyword>
<dbReference type="Gene3D" id="2.20.25.10">
    <property type="match status" value="1"/>
</dbReference>
<organism evidence="5 6">
    <name type="scientific">Marmota monax</name>
    <name type="common">Woodchuck</name>
    <dbReference type="NCBI Taxonomy" id="9995"/>
    <lineage>
        <taxon>Eukaryota</taxon>
        <taxon>Metazoa</taxon>
        <taxon>Chordata</taxon>
        <taxon>Craniata</taxon>
        <taxon>Vertebrata</taxon>
        <taxon>Euteleostomi</taxon>
        <taxon>Mammalia</taxon>
        <taxon>Eutheria</taxon>
        <taxon>Euarchontoglires</taxon>
        <taxon>Glires</taxon>
        <taxon>Rodentia</taxon>
        <taxon>Sciuromorpha</taxon>
        <taxon>Sciuridae</taxon>
        <taxon>Xerinae</taxon>
        <taxon>Marmotini</taxon>
        <taxon>Marmota</taxon>
    </lineage>
</organism>
<evidence type="ECO:0000256" key="3">
    <source>
        <dbReference type="ARBA" id="ARBA00030516"/>
    </source>
</evidence>
<evidence type="ECO:0000256" key="2">
    <source>
        <dbReference type="ARBA" id="ARBA00019989"/>
    </source>
</evidence>
<gene>
    <name evidence="4" type="ORF">GHT09_008320</name>
    <name evidence="5" type="ORF">MONAX_5E044180</name>
</gene>
<comment type="similarity">
    <text evidence="1">Belongs to the TRM112 family.</text>
</comment>
<dbReference type="AlphaFoldDB" id="A0A5E4C8G1"/>
<dbReference type="EMBL" id="WJEC01000908">
    <property type="protein sequence ID" value="KAF7480502.1"/>
    <property type="molecule type" value="Genomic_DNA"/>
</dbReference>
<name>A0A5E4C8G1_MARMO</name>
<dbReference type="Proteomes" id="UP000335636">
    <property type="component" value="Unassembled WGS sequence"/>
</dbReference>
<dbReference type="PANTHER" id="PTHR12773">
    <property type="entry name" value="UPF0315 PROTEIN-RELATED"/>
    <property type="match status" value="1"/>
</dbReference>
<dbReference type="Pfam" id="PF03966">
    <property type="entry name" value="Trm112p"/>
    <property type="match status" value="1"/>
</dbReference>
<protein>
    <recommendedName>
        <fullName evidence="2">Multifunctional methyltransferase subunit TRM112-like protein</fullName>
    </recommendedName>
    <alternativeName>
        <fullName evidence="3">tRNA methyltransferase 112 homolog</fullName>
    </alternativeName>
</protein>
<dbReference type="GO" id="GO:0030488">
    <property type="term" value="P:tRNA methylation"/>
    <property type="evidence" value="ECO:0007669"/>
    <property type="project" value="TreeGrafter"/>
</dbReference>
<dbReference type="GO" id="GO:0046982">
    <property type="term" value="F:protein heterodimerization activity"/>
    <property type="evidence" value="ECO:0007669"/>
    <property type="project" value="InterPro"/>
</dbReference>
<reference evidence="5 6" key="1">
    <citation type="submission" date="2019-04" db="EMBL/GenBank/DDBJ databases">
        <authorList>
            <person name="Alioto T."/>
            <person name="Alioto T."/>
        </authorList>
    </citation>
    <scope>NUCLEOTIDE SEQUENCE [LARGE SCALE GENOMIC DNA]</scope>
</reference>
<dbReference type="SUPFAM" id="SSF158997">
    <property type="entry name" value="Trm112p-like"/>
    <property type="match status" value="1"/>
</dbReference>